<gene>
    <name evidence="1" type="ORF">OIU79_008946</name>
</gene>
<protein>
    <submittedName>
        <fullName evidence="1">Uncharacterized protein</fullName>
    </submittedName>
</protein>
<organism evidence="1 2">
    <name type="scientific">Salix purpurea</name>
    <name type="common">Purple osier willow</name>
    <dbReference type="NCBI Taxonomy" id="77065"/>
    <lineage>
        <taxon>Eukaryota</taxon>
        <taxon>Viridiplantae</taxon>
        <taxon>Streptophyta</taxon>
        <taxon>Embryophyta</taxon>
        <taxon>Tracheophyta</taxon>
        <taxon>Spermatophyta</taxon>
        <taxon>Magnoliopsida</taxon>
        <taxon>eudicotyledons</taxon>
        <taxon>Gunneridae</taxon>
        <taxon>Pentapetalae</taxon>
        <taxon>rosids</taxon>
        <taxon>fabids</taxon>
        <taxon>Malpighiales</taxon>
        <taxon>Salicaceae</taxon>
        <taxon>Saliceae</taxon>
        <taxon>Salix</taxon>
    </lineage>
</organism>
<dbReference type="EMBL" id="JAPFFK010000015">
    <property type="protein sequence ID" value="KAJ6712846.1"/>
    <property type="molecule type" value="Genomic_DNA"/>
</dbReference>
<name>A0A9Q0TJK5_SALPP</name>
<proteinExistence type="predicted"/>
<sequence>MLIDIFRKRFNLFPLWVHVANIRYLGDVGGYLGRKRFPLLEIWAKTLDSIHFLICKPKVSPVRCIILSLFQNLCSKHFALKGNIMLESLFQNDLVKIPSKVGSKCRGVSKSSSMHLEFSQANQNHKPILDT</sequence>
<reference evidence="1" key="1">
    <citation type="submission" date="2022-11" db="EMBL/GenBank/DDBJ databases">
        <authorList>
            <person name="Hyden B.L."/>
            <person name="Feng K."/>
            <person name="Yates T."/>
            <person name="Jawdy S."/>
            <person name="Smart L.B."/>
            <person name="Muchero W."/>
        </authorList>
    </citation>
    <scope>NUCLEOTIDE SEQUENCE</scope>
    <source>
        <tissue evidence="1">Shoot tip</tissue>
    </source>
</reference>
<dbReference type="Proteomes" id="UP001151532">
    <property type="component" value="Chromosome 1"/>
</dbReference>
<evidence type="ECO:0000313" key="2">
    <source>
        <dbReference type="Proteomes" id="UP001151532"/>
    </source>
</evidence>
<keyword evidence="2" id="KW-1185">Reference proteome</keyword>
<evidence type="ECO:0000313" key="1">
    <source>
        <dbReference type="EMBL" id="KAJ6712846.1"/>
    </source>
</evidence>
<accession>A0A9Q0TJK5</accession>
<dbReference type="AlphaFoldDB" id="A0A9Q0TJK5"/>
<comment type="caution">
    <text evidence="1">The sequence shown here is derived from an EMBL/GenBank/DDBJ whole genome shotgun (WGS) entry which is preliminary data.</text>
</comment>
<reference evidence="1" key="2">
    <citation type="journal article" date="2023" name="Int. J. Mol. Sci.">
        <title>De Novo Assembly and Annotation of 11 Diverse Shrub Willow (Salix) Genomes Reveals Novel Gene Organization in Sex-Linked Regions.</title>
        <authorList>
            <person name="Hyden B."/>
            <person name="Feng K."/>
            <person name="Yates T.B."/>
            <person name="Jawdy S."/>
            <person name="Cereghino C."/>
            <person name="Smart L.B."/>
            <person name="Muchero W."/>
        </authorList>
    </citation>
    <scope>NUCLEOTIDE SEQUENCE</scope>
    <source>
        <tissue evidence="1">Shoot tip</tissue>
    </source>
</reference>